<dbReference type="EMBL" id="BAABGA010000009">
    <property type="protein sequence ID" value="GAA4446204.1"/>
    <property type="molecule type" value="Genomic_DNA"/>
</dbReference>
<keyword evidence="5 10" id="KW-0680">Restriction system</keyword>
<comment type="subunit">
    <text evidence="10">The type I restriction/modification system is composed of three polypeptides R, M and S.</text>
</comment>
<dbReference type="PANTHER" id="PTHR30195:SF15">
    <property type="entry name" value="TYPE I RESTRICTION ENZYME HINDI ENDONUCLEASE SUBUNIT"/>
    <property type="match status" value="1"/>
</dbReference>
<dbReference type="InterPro" id="IPR027417">
    <property type="entry name" value="P-loop_NTPase"/>
</dbReference>
<evidence type="ECO:0000256" key="10">
    <source>
        <dbReference type="RuleBase" id="RU364115"/>
    </source>
</evidence>
<evidence type="ECO:0000256" key="4">
    <source>
        <dbReference type="ARBA" id="ARBA00022741"/>
    </source>
</evidence>
<dbReference type="InterPro" id="IPR004473">
    <property type="entry name" value="Restrct_endonuc_typeI_HsdR"/>
</dbReference>
<comment type="function">
    <text evidence="10">Subunit R is required for both nuclease and ATPase activities, but not for modification.</text>
</comment>
<keyword evidence="6 12" id="KW-0255">Endonuclease</keyword>
<dbReference type="InterPro" id="IPR014001">
    <property type="entry name" value="Helicase_ATP-bd"/>
</dbReference>
<dbReference type="InterPro" id="IPR055180">
    <property type="entry name" value="HsdR_RecA-like_helicase_dom_2"/>
</dbReference>
<keyword evidence="4 10" id="KW-0547">Nucleotide-binding</keyword>
<organism evidence="12 13">
    <name type="scientific">Novipirellula rosea</name>
    <dbReference type="NCBI Taxonomy" id="1031540"/>
    <lineage>
        <taxon>Bacteria</taxon>
        <taxon>Pseudomonadati</taxon>
        <taxon>Planctomycetota</taxon>
        <taxon>Planctomycetia</taxon>
        <taxon>Pirellulales</taxon>
        <taxon>Pirellulaceae</taxon>
        <taxon>Novipirellula</taxon>
    </lineage>
</organism>
<dbReference type="Pfam" id="PF04313">
    <property type="entry name" value="HSDR_N"/>
    <property type="match status" value="1"/>
</dbReference>
<dbReference type="SMART" id="SM00487">
    <property type="entry name" value="DEXDc"/>
    <property type="match status" value="1"/>
</dbReference>
<dbReference type="Proteomes" id="UP001500840">
    <property type="component" value="Unassembled WGS sequence"/>
</dbReference>
<dbReference type="SUPFAM" id="SSF52540">
    <property type="entry name" value="P-loop containing nucleoside triphosphate hydrolases"/>
    <property type="match status" value="1"/>
</dbReference>
<dbReference type="PANTHER" id="PTHR30195">
    <property type="entry name" value="TYPE I SITE-SPECIFIC DEOXYRIBONUCLEASE PROTEIN SUBUNIT M AND R"/>
    <property type="match status" value="1"/>
</dbReference>
<proteinExistence type="inferred from homology"/>
<dbReference type="InterPro" id="IPR051268">
    <property type="entry name" value="Type-I_R_enzyme_R_subunit"/>
</dbReference>
<comment type="caution">
    <text evidence="12">The sequence shown here is derived from an EMBL/GenBank/DDBJ whole genome shotgun (WGS) entry which is preliminary data.</text>
</comment>
<feature type="domain" description="Helicase ATP-binding" evidence="11">
    <location>
        <begin position="296"/>
        <end position="461"/>
    </location>
</feature>
<evidence type="ECO:0000313" key="13">
    <source>
        <dbReference type="Proteomes" id="UP001500840"/>
    </source>
</evidence>
<gene>
    <name evidence="12" type="ORF">GCM10023156_06790</name>
</gene>
<dbReference type="GO" id="GO:0004519">
    <property type="term" value="F:endonuclease activity"/>
    <property type="evidence" value="ECO:0007669"/>
    <property type="project" value="UniProtKB-KW"/>
</dbReference>
<dbReference type="PROSITE" id="PS51192">
    <property type="entry name" value="HELICASE_ATP_BIND_1"/>
    <property type="match status" value="1"/>
</dbReference>
<dbReference type="Gene3D" id="3.40.50.300">
    <property type="entry name" value="P-loop containing nucleotide triphosphate hydrolases"/>
    <property type="match status" value="2"/>
</dbReference>
<protein>
    <recommendedName>
        <fullName evidence="10">Type I restriction enzyme endonuclease subunit</fullName>
        <shortName evidence="10">R protein</shortName>
        <ecNumber evidence="10">3.1.21.3</ecNumber>
    </recommendedName>
</protein>
<dbReference type="InterPro" id="IPR021810">
    <property type="entry name" value="T1RH-like_C"/>
</dbReference>
<dbReference type="Gene3D" id="3.90.1570.50">
    <property type="match status" value="1"/>
</dbReference>
<evidence type="ECO:0000256" key="6">
    <source>
        <dbReference type="ARBA" id="ARBA00022759"/>
    </source>
</evidence>
<keyword evidence="3" id="KW-0540">Nuclease</keyword>
<dbReference type="RefSeq" id="WP_345319397.1">
    <property type="nucleotide sequence ID" value="NZ_BAABGA010000009.1"/>
</dbReference>
<keyword evidence="7 10" id="KW-0378">Hydrolase</keyword>
<name>A0ABP8MAH6_9BACT</name>
<keyword evidence="8 10" id="KW-0067">ATP-binding</keyword>
<dbReference type="Pfam" id="PF18766">
    <property type="entry name" value="SWI2_SNF2"/>
    <property type="match status" value="1"/>
</dbReference>
<evidence type="ECO:0000256" key="5">
    <source>
        <dbReference type="ARBA" id="ARBA00022747"/>
    </source>
</evidence>
<dbReference type="CDD" id="cd22332">
    <property type="entry name" value="HsdR_N"/>
    <property type="match status" value="1"/>
</dbReference>
<sequence length="1081" mass="125636">MPSFLSEDDIEREIIRVMEDRWGKSYAFSTLNCYTKEPKSLDDGSGRNDKRDCFLPIKLREAVTRLNDVPESAIDDAIGQLTARRGNISMEAANREITALIRDGAPVEYDDAHGRKQHTRVRFIDFEAPGQNTYTAVTQLWIQGIGPAGRFRRPDILLFVNGIPLVFIELKNSNVNIQDAYTKNLTDYKEDIPQLFHANAVCILSNAVETRVGSMTATWEYFFQWLRVDDEKEKVDRKKIAADSESLPRVIDGLLAPPRLLDYVENFTLFYKESQKIIAQNHQFIGVNNAYDRFNRREETPGKLGVFWHTQGSGKSFSMIFYVRKIFRKATGNFTFVVVTDRRDLDEQIYRNFLYTETVRDNECCQPKDSDQMRQFLGTNKRMVFTLIQKFRYDKGKQYPLLTDRDDVIVLVDEAHRTQYEDLAQNMRAGLKNAQFLAFTGTPLLGRDRKTNQWFGDYVSEYNFRQAIDDESTVPLFHQKRVPEVLIQNEGLTEDLIRIFEEEEIDELQQEKLENRFAKETEVIRRDDRLDTIAQDIVEHFPNRGYLGKAMVITLDKFTAVSMYDKVQHHWKEKRKAIQKQIARADTTEKAVLKKQLDWMKRVEMAVVVSHEADEEKKFQKRGLDIKPHRERMEKVDKEGHDVEYNFKDPDHPLQLVFVCAMWLTGFDAPTVSTLYLDKPMRDHTLMQTIARANRVTSQKIDGATKTNGEIIDYYNVFRNLQRALRDYGEGDDGTDMPVQEKGVLFDLLDQALDEATKFCEDRGMPLDELSRDAGRVFKSVSLFGDYADKLLGNEEWRKSFYVYENTVSSLYSACKPEILGQPVVRRVAVFQYLRGIVDALVDGQDVSEVEQKISELLDESVVVDESAREVVKEPKEQWKIIQKGRVWDLSKTNFEALRHDFKKVEHKNIEIADLLAFIKKKLDELVSKNVSRRDFAERLQSIVDRYNSGSSSSDNYFEELVNFAESMKDEDERHVREGLSEDELEIFDLIKKDKMTEAETQKVKLAAKALLKRLLQEHPRVLIEDWFRESQTRQLVKDALGEVLDQTLPDSYDKELFQRKRDDVFEVILDYALSGLKFAA</sequence>
<dbReference type="EC" id="3.1.21.3" evidence="10"/>
<dbReference type="NCBIfam" id="TIGR00348">
    <property type="entry name" value="hsdR"/>
    <property type="match status" value="1"/>
</dbReference>
<comment type="similarity">
    <text evidence="2 10">Belongs to the HsdR family.</text>
</comment>
<evidence type="ECO:0000256" key="8">
    <source>
        <dbReference type="ARBA" id="ARBA00022840"/>
    </source>
</evidence>
<evidence type="ECO:0000256" key="7">
    <source>
        <dbReference type="ARBA" id="ARBA00022801"/>
    </source>
</evidence>
<evidence type="ECO:0000256" key="2">
    <source>
        <dbReference type="ARBA" id="ARBA00008598"/>
    </source>
</evidence>
<reference evidence="13" key="1">
    <citation type="journal article" date="2019" name="Int. J. Syst. Evol. Microbiol.">
        <title>The Global Catalogue of Microorganisms (GCM) 10K type strain sequencing project: providing services to taxonomists for standard genome sequencing and annotation.</title>
        <authorList>
            <consortium name="The Broad Institute Genomics Platform"/>
            <consortium name="The Broad Institute Genome Sequencing Center for Infectious Disease"/>
            <person name="Wu L."/>
            <person name="Ma J."/>
        </authorList>
    </citation>
    <scope>NUCLEOTIDE SEQUENCE [LARGE SCALE GENOMIC DNA]</scope>
    <source>
        <strain evidence="13">JCM 17759</strain>
    </source>
</reference>
<dbReference type="Pfam" id="PF22679">
    <property type="entry name" value="T1R_D3-like"/>
    <property type="match status" value="1"/>
</dbReference>
<dbReference type="InterPro" id="IPR040980">
    <property type="entry name" value="SWI2_SNF2"/>
</dbReference>
<evidence type="ECO:0000256" key="3">
    <source>
        <dbReference type="ARBA" id="ARBA00022722"/>
    </source>
</evidence>
<keyword evidence="9 10" id="KW-0238">DNA-binding</keyword>
<accession>A0ABP8MAH6</accession>
<evidence type="ECO:0000313" key="12">
    <source>
        <dbReference type="EMBL" id="GAA4446204.1"/>
    </source>
</evidence>
<dbReference type="InterPro" id="IPR007409">
    <property type="entry name" value="Restrct_endonuc_type1_HsdR_N"/>
</dbReference>
<dbReference type="Pfam" id="PF11867">
    <property type="entry name" value="T1RH-like_C"/>
    <property type="match status" value="1"/>
</dbReference>
<dbReference type="CDD" id="cd18800">
    <property type="entry name" value="SF2_C_EcoR124I-like"/>
    <property type="match status" value="1"/>
</dbReference>
<evidence type="ECO:0000256" key="9">
    <source>
        <dbReference type="ARBA" id="ARBA00023125"/>
    </source>
</evidence>
<evidence type="ECO:0000256" key="1">
    <source>
        <dbReference type="ARBA" id="ARBA00000851"/>
    </source>
</evidence>
<keyword evidence="13" id="KW-1185">Reference proteome</keyword>
<comment type="catalytic activity">
    <reaction evidence="1 10">
        <text>Endonucleolytic cleavage of DNA to give random double-stranded fragments with terminal 5'-phosphates, ATP is simultaneously hydrolyzed.</text>
        <dbReference type="EC" id="3.1.21.3"/>
    </reaction>
</comment>
<evidence type="ECO:0000259" key="11">
    <source>
        <dbReference type="PROSITE" id="PS51192"/>
    </source>
</evidence>